<sequence length="470" mass="52456">MTNLVLLTIDCFRYDRCGFNGHNRPTTPTLDSLAAESIVFDHAYATGPYTTESFPGIIAGQHSFNGAYYGADYAWKALEPDSETIATFLQARGYETVATLSNPHLTRSRNFNRGFDSFRNLRTTGDDRADPDDEDNGGWGLGATLPNIRGLMESHSSLVNPYIIPYLGYRYYQLQTEWPSINARSVLDAFVDNLRDTDAPFFGWTHLMDLHAPLHPNTVQQGGLAANDTFLRQSLFDAARIFELHEPRYDTMYDSALRYVDDLIGEFISFLKDADIWDETALIITGDHGEVLFDRAGIYGHPRHHLFDESLRVPLLIRLPAASHDRIDSVFSLAWIHELISEIVGAEPGTFPAQSEVEWLSGQEPSEPPVVTSDALDGAGHSVAIRDADTKTIHHRAADGVADVDHDYLDQPVQFAYRSDPGERVPSQDVGTDFRDLAETRLRSPNELPSIGEGISTETSKQLQDLGYQM</sequence>
<dbReference type="GO" id="GO:0016740">
    <property type="term" value="F:transferase activity"/>
    <property type="evidence" value="ECO:0007669"/>
    <property type="project" value="UniProtKB-KW"/>
</dbReference>
<reference evidence="2 3" key="1">
    <citation type="submission" date="2020-05" db="EMBL/GenBank/DDBJ databases">
        <title>Halorubrum RHB-C sp.nov., an extremely halophilic archaeon isolated from solar salt farm.</title>
        <authorList>
            <person name="Ho H."/>
            <person name="Danganan R.E."/>
            <person name="Dedeles G.R."/>
            <person name="Kim S.-G."/>
        </authorList>
    </citation>
    <scope>NUCLEOTIDE SEQUENCE [LARGE SCALE GENOMIC DNA]</scope>
    <source>
        <strain evidence="2 3">RHB-C</strain>
    </source>
</reference>
<feature type="domain" description="Sulfatase N-terminal" evidence="1">
    <location>
        <begin position="3"/>
        <end position="327"/>
    </location>
</feature>
<keyword evidence="3" id="KW-1185">Reference proteome</keyword>
<name>A0A7D4CJK4_9EURY</name>
<dbReference type="PANTHER" id="PTHR43751:SF3">
    <property type="entry name" value="SULFATASE N-TERMINAL DOMAIN-CONTAINING PROTEIN"/>
    <property type="match status" value="1"/>
</dbReference>
<evidence type="ECO:0000313" key="2">
    <source>
        <dbReference type="EMBL" id="QKG92041.1"/>
    </source>
</evidence>
<evidence type="ECO:0000259" key="1">
    <source>
        <dbReference type="Pfam" id="PF00884"/>
    </source>
</evidence>
<proteinExistence type="predicted"/>
<dbReference type="Proteomes" id="UP000505020">
    <property type="component" value="Chromosome"/>
</dbReference>
<dbReference type="CDD" id="cd16148">
    <property type="entry name" value="sulfatase_like"/>
    <property type="match status" value="1"/>
</dbReference>
<dbReference type="InterPro" id="IPR017850">
    <property type="entry name" value="Alkaline_phosphatase_core_sf"/>
</dbReference>
<accession>A0A7D4CJK4</accession>
<dbReference type="Gene3D" id="3.40.720.10">
    <property type="entry name" value="Alkaline Phosphatase, subunit A"/>
    <property type="match status" value="1"/>
</dbReference>
<dbReference type="PANTHER" id="PTHR43751">
    <property type="entry name" value="SULFATASE"/>
    <property type="match status" value="1"/>
</dbReference>
<dbReference type="AlphaFoldDB" id="A0A7D4CJK4"/>
<keyword evidence="2" id="KW-0378">Hydrolase</keyword>
<dbReference type="KEGG" id="hsai:HPS36_03955"/>
<dbReference type="Pfam" id="PF00884">
    <property type="entry name" value="Sulfatase"/>
    <property type="match status" value="1"/>
</dbReference>
<evidence type="ECO:0000313" key="3">
    <source>
        <dbReference type="Proteomes" id="UP000505020"/>
    </source>
</evidence>
<dbReference type="GO" id="GO:0016787">
    <property type="term" value="F:hydrolase activity"/>
    <property type="evidence" value="ECO:0007669"/>
    <property type="project" value="UniProtKB-KW"/>
</dbReference>
<gene>
    <name evidence="2" type="ORF">HPS36_03955</name>
</gene>
<dbReference type="InterPro" id="IPR052701">
    <property type="entry name" value="GAG_Ulvan_Degrading_Sulfatases"/>
</dbReference>
<dbReference type="EMBL" id="CP053941">
    <property type="protein sequence ID" value="QKG92041.1"/>
    <property type="molecule type" value="Genomic_DNA"/>
</dbReference>
<protein>
    <submittedName>
        <fullName evidence="2">Sulfatase-like hydrolase/transferase</fullName>
    </submittedName>
</protein>
<dbReference type="GeneID" id="55594127"/>
<keyword evidence="2" id="KW-0808">Transferase</keyword>
<dbReference type="SUPFAM" id="SSF53649">
    <property type="entry name" value="Alkaline phosphatase-like"/>
    <property type="match status" value="1"/>
</dbReference>
<organism evidence="2 3">
    <name type="scientific">Halorubrum salinarum</name>
    <dbReference type="NCBI Taxonomy" id="2739057"/>
    <lineage>
        <taxon>Archaea</taxon>
        <taxon>Methanobacteriati</taxon>
        <taxon>Methanobacteriota</taxon>
        <taxon>Stenosarchaea group</taxon>
        <taxon>Halobacteria</taxon>
        <taxon>Halobacteriales</taxon>
        <taxon>Haloferacaceae</taxon>
        <taxon>Halorubrum</taxon>
    </lineage>
</organism>
<dbReference type="RefSeq" id="WP_173228590.1">
    <property type="nucleotide sequence ID" value="NZ_CP053941.1"/>
</dbReference>
<dbReference type="InterPro" id="IPR000917">
    <property type="entry name" value="Sulfatase_N"/>
</dbReference>